<dbReference type="EMBL" id="FOZZ01000002">
    <property type="protein sequence ID" value="SFS48226.1"/>
    <property type="molecule type" value="Genomic_DNA"/>
</dbReference>
<keyword evidence="4" id="KW-0238">DNA-binding</keyword>
<dbReference type="CDD" id="cd07377">
    <property type="entry name" value="WHTH_GntR"/>
    <property type="match status" value="1"/>
</dbReference>
<dbReference type="SMART" id="SM00345">
    <property type="entry name" value="HTH_GNTR"/>
    <property type="match status" value="1"/>
</dbReference>
<dbReference type="SUPFAM" id="SSF46785">
    <property type="entry name" value="Winged helix' DNA-binding domain"/>
    <property type="match status" value="1"/>
</dbReference>
<dbReference type="AlphaFoldDB" id="A0A1I6Q6X6"/>
<dbReference type="GO" id="GO:0003677">
    <property type="term" value="F:DNA binding"/>
    <property type="evidence" value="ECO:0007669"/>
    <property type="project" value="UniProtKB-KW"/>
</dbReference>
<keyword evidence="3" id="KW-0805">Transcription regulation</keyword>
<dbReference type="Pfam" id="PF00392">
    <property type="entry name" value="GntR"/>
    <property type="match status" value="1"/>
</dbReference>
<reference evidence="7 8" key="1">
    <citation type="submission" date="2016-10" db="EMBL/GenBank/DDBJ databases">
        <authorList>
            <person name="de Groot N.N."/>
        </authorList>
    </citation>
    <scope>NUCLEOTIDE SEQUENCE [LARGE SCALE GENOMIC DNA]</scope>
    <source>
        <strain evidence="7 8">DSM 22789</strain>
    </source>
</reference>
<dbReference type="InterPro" id="IPR015424">
    <property type="entry name" value="PyrdxlP-dep_Trfase"/>
</dbReference>
<keyword evidence="7" id="KW-0032">Aminotransferase</keyword>
<evidence type="ECO:0000256" key="3">
    <source>
        <dbReference type="ARBA" id="ARBA00023015"/>
    </source>
</evidence>
<dbReference type="PROSITE" id="PS50949">
    <property type="entry name" value="HTH_GNTR"/>
    <property type="match status" value="1"/>
</dbReference>
<keyword evidence="7" id="KW-0808">Transferase</keyword>
<proteinExistence type="inferred from homology"/>
<dbReference type="InterPro" id="IPR015421">
    <property type="entry name" value="PyrdxlP-dep_Trfase_major"/>
</dbReference>
<dbReference type="CDD" id="cd00609">
    <property type="entry name" value="AAT_like"/>
    <property type="match status" value="1"/>
</dbReference>
<accession>A0A1I6Q6X6</accession>
<evidence type="ECO:0000313" key="8">
    <source>
        <dbReference type="Proteomes" id="UP000198785"/>
    </source>
</evidence>
<name>A0A1I6Q6X6_9SPHI</name>
<keyword evidence="8" id="KW-1185">Reference proteome</keyword>
<dbReference type="STRING" id="683125.SAMN05660206_102159"/>
<organism evidence="7 8">
    <name type="scientific">Sphingobacterium wenxiniae</name>
    <dbReference type="NCBI Taxonomy" id="683125"/>
    <lineage>
        <taxon>Bacteria</taxon>
        <taxon>Pseudomonadati</taxon>
        <taxon>Bacteroidota</taxon>
        <taxon>Sphingobacteriia</taxon>
        <taxon>Sphingobacteriales</taxon>
        <taxon>Sphingobacteriaceae</taxon>
        <taxon>Sphingobacterium</taxon>
    </lineage>
</organism>
<dbReference type="SUPFAM" id="SSF53383">
    <property type="entry name" value="PLP-dependent transferases"/>
    <property type="match status" value="1"/>
</dbReference>
<evidence type="ECO:0000256" key="5">
    <source>
        <dbReference type="ARBA" id="ARBA00023163"/>
    </source>
</evidence>
<dbReference type="Gene3D" id="1.10.10.10">
    <property type="entry name" value="Winged helix-like DNA-binding domain superfamily/Winged helix DNA-binding domain"/>
    <property type="match status" value="1"/>
</dbReference>
<dbReference type="RefSeq" id="WP_093364043.1">
    <property type="nucleotide sequence ID" value="NZ_FOZZ01000002.1"/>
</dbReference>
<evidence type="ECO:0000259" key="6">
    <source>
        <dbReference type="PROSITE" id="PS50949"/>
    </source>
</evidence>
<sequence length="493" mass="56222">MSSPVLDLFSGFVQIDRQSVQPIYLQVAQQVINAVQRGYLMVGTKLPGSRALSERLHVHRKTVIAIYNELEAQGWVEVRPNKGTFIIHQQQLLKLEKPYAKLVSLAQYPSQTGYDFRKSTVLDSPFESTKSDFYFSDGTPDIRLTQLQNLSRLYTASLKRKTTLKRMTQLHQDGSAYFKEQLSNYLNFSRGLHISKSNVLITRSVEMSLYIISRILITQGDKVLVGELSLFSANMVFQRLGAKVLTVPVDEQGLNVEYIAENFRTGELRMVYITPRHHYPTTVTLSAQRRIALLQLAREYGFVIVEDDYDGDFLYEQSTVMPLASADVDGMVVYVGSFGKSLAPTFRTGFVVAPDNLMVEMRKYLGIIDRQGDVIMEHALGEMIEEGEIHRHLKKSLKVYRERRDYFCDILETEFKDIVSFQRPTGGLAVWTIWNNNISLFKLANNCVPKGLFIPQNLLYQNKKLAAMRLGFGHLNKSEIEESLTVLKNAVFL</sequence>
<evidence type="ECO:0000256" key="4">
    <source>
        <dbReference type="ARBA" id="ARBA00023125"/>
    </source>
</evidence>
<evidence type="ECO:0000256" key="2">
    <source>
        <dbReference type="ARBA" id="ARBA00022898"/>
    </source>
</evidence>
<keyword evidence="5" id="KW-0804">Transcription</keyword>
<dbReference type="Proteomes" id="UP000198785">
    <property type="component" value="Unassembled WGS sequence"/>
</dbReference>
<dbReference type="InterPro" id="IPR036390">
    <property type="entry name" value="WH_DNA-bd_sf"/>
</dbReference>
<dbReference type="Gene3D" id="3.40.640.10">
    <property type="entry name" value="Type I PLP-dependent aspartate aminotransferase-like (Major domain)"/>
    <property type="match status" value="1"/>
</dbReference>
<evidence type="ECO:0000313" key="7">
    <source>
        <dbReference type="EMBL" id="SFS48226.1"/>
    </source>
</evidence>
<dbReference type="GO" id="GO:0008483">
    <property type="term" value="F:transaminase activity"/>
    <property type="evidence" value="ECO:0007669"/>
    <property type="project" value="UniProtKB-KW"/>
</dbReference>
<dbReference type="PANTHER" id="PTHR46577">
    <property type="entry name" value="HTH-TYPE TRANSCRIPTIONAL REGULATORY PROTEIN GABR"/>
    <property type="match status" value="1"/>
</dbReference>
<protein>
    <submittedName>
        <fullName evidence="7">GntR family transcriptional regulator / MocR family aminotransferase</fullName>
    </submittedName>
</protein>
<keyword evidence="2" id="KW-0663">Pyridoxal phosphate</keyword>
<dbReference type="PANTHER" id="PTHR46577:SF1">
    <property type="entry name" value="HTH-TYPE TRANSCRIPTIONAL REGULATORY PROTEIN GABR"/>
    <property type="match status" value="1"/>
</dbReference>
<evidence type="ECO:0000256" key="1">
    <source>
        <dbReference type="ARBA" id="ARBA00005384"/>
    </source>
</evidence>
<gene>
    <name evidence="7" type="ORF">SAMN05660206_102159</name>
</gene>
<dbReference type="InterPro" id="IPR036388">
    <property type="entry name" value="WH-like_DNA-bd_sf"/>
</dbReference>
<feature type="domain" description="HTH gntR-type" evidence="6">
    <location>
        <begin position="21"/>
        <end position="89"/>
    </location>
</feature>
<dbReference type="OrthoDB" id="594134at2"/>
<dbReference type="InterPro" id="IPR000524">
    <property type="entry name" value="Tscrpt_reg_HTH_GntR"/>
</dbReference>
<comment type="similarity">
    <text evidence="1">In the C-terminal section; belongs to the class-I pyridoxal-phosphate-dependent aminotransferase family.</text>
</comment>
<dbReference type="GO" id="GO:0003700">
    <property type="term" value="F:DNA-binding transcription factor activity"/>
    <property type="evidence" value="ECO:0007669"/>
    <property type="project" value="InterPro"/>
</dbReference>
<dbReference type="InterPro" id="IPR051446">
    <property type="entry name" value="HTH_trans_reg/aminotransferase"/>
</dbReference>